<feature type="compositionally biased region" description="Pro residues" evidence="3">
    <location>
        <begin position="148"/>
        <end position="176"/>
    </location>
</feature>
<dbReference type="EMBL" id="ALAB01000024">
    <property type="protein sequence ID" value="EJI85368.1"/>
    <property type="molecule type" value="Genomic_DNA"/>
</dbReference>
<dbReference type="GO" id="GO:0005576">
    <property type="term" value="C:extracellular region"/>
    <property type="evidence" value="ECO:0007669"/>
    <property type="project" value="UniProtKB-SubCell"/>
</dbReference>
<dbReference type="AlphaFoldDB" id="J1Q2T0"/>
<protein>
    <submittedName>
        <fullName evidence="6">Pectate lyase</fullName>
    </submittedName>
</protein>
<gene>
    <name evidence="6" type="ORF">AEST_17070</name>
</gene>
<evidence type="ECO:0000256" key="2">
    <source>
        <dbReference type="RuleBase" id="RU361173"/>
    </source>
</evidence>
<feature type="domain" description="Pectate lyase" evidence="5">
    <location>
        <begin position="220"/>
        <end position="431"/>
    </location>
</feature>
<keyword evidence="2" id="KW-0119">Carbohydrate metabolism</keyword>
<keyword evidence="2" id="KW-0624">Polysaccharide degradation</keyword>
<evidence type="ECO:0000313" key="6">
    <source>
        <dbReference type="EMBL" id="EJI85368.1"/>
    </source>
</evidence>
<dbReference type="PANTHER" id="PTHR31683">
    <property type="entry name" value="PECTATE LYASE 18-RELATED"/>
    <property type="match status" value="1"/>
</dbReference>
<reference evidence="6 7" key="1">
    <citation type="journal article" date="2012" name="J. Bacteriol.">
        <title>Genome Sequence of Pectin-Degrading Alishewanella aestuarii Strain B11T, Isolated from Tidal Flat Sediment.</title>
        <authorList>
            <person name="Jung J."/>
            <person name="Choi S."/>
            <person name="Chun J."/>
            <person name="Park W."/>
        </authorList>
    </citation>
    <scope>NUCLEOTIDE SEQUENCE [LARGE SCALE GENOMIC DNA]</scope>
    <source>
        <strain evidence="6 7">B11</strain>
    </source>
</reference>
<feature type="signal peptide" evidence="4">
    <location>
        <begin position="1"/>
        <end position="18"/>
    </location>
</feature>
<dbReference type="SUPFAM" id="SSF49785">
    <property type="entry name" value="Galactose-binding domain-like"/>
    <property type="match status" value="1"/>
</dbReference>
<proteinExistence type="inferred from homology"/>
<feature type="region of interest" description="Disordered" evidence="3">
    <location>
        <begin position="144"/>
        <end position="185"/>
    </location>
</feature>
<keyword evidence="4" id="KW-0732">Signal</keyword>
<dbReference type="GO" id="GO:0000272">
    <property type="term" value="P:polysaccharide catabolic process"/>
    <property type="evidence" value="ECO:0007669"/>
    <property type="project" value="UniProtKB-KW"/>
</dbReference>
<dbReference type="Proteomes" id="UP000012043">
    <property type="component" value="Unassembled WGS sequence"/>
</dbReference>
<dbReference type="InterPro" id="IPR045032">
    <property type="entry name" value="PEL"/>
</dbReference>
<keyword evidence="2" id="KW-0964">Secreted</keyword>
<dbReference type="Pfam" id="PF00544">
    <property type="entry name" value="Pectate_lyase_4"/>
    <property type="match status" value="1"/>
</dbReference>
<evidence type="ECO:0000256" key="1">
    <source>
        <dbReference type="ARBA" id="ARBA00023239"/>
    </source>
</evidence>
<organism evidence="6 7">
    <name type="scientific">Alishewanella aestuarii B11</name>
    <dbReference type="NCBI Taxonomy" id="1197174"/>
    <lineage>
        <taxon>Bacteria</taxon>
        <taxon>Pseudomonadati</taxon>
        <taxon>Pseudomonadota</taxon>
        <taxon>Gammaproteobacteria</taxon>
        <taxon>Alteromonadales</taxon>
        <taxon>Alteromonadaceae</taxon>
        <taxon>Alishewanella</taxon>
    </lineage>
</organism>
<dbReference type="InterPro" id="IPR011050">
    <property type="entry name" value="Pectin_lyase_fold/virulence"/>
</dbReference>
<evidence type="ECO:0000256" key="3">
    <source>
        <dbReference type="SAM" id="MobiDB-lite"/>
    </source>
</evidence>
<dbReference type="RefSeq" id="WP_008608432.1">
    <property type="nucleotide sequence ID" value="NZ_ALAB01000024.1"/>
</dbReference>
<sequence>MRTLIAVSLLCCALPATAANNLAISGPGAGADGTSKFGNTSYGFVKDGNLSSYWQPNSTSNERVSVKWSTAINFNQVILRELGDQVTSWRLVNHDTGAVLATGNRIGSELQVNLGNVSMKKLNLLIISATGAPQIAEFEIYLNDDAPEPSPITPPTDPTPDPTPDPSPGPVDPVPPGIDGQPIYGSFNACANSPQGYASLGGGTTGGLGIRSTRVTVTTGLELAQALANKDPNRPLTIRVNGTITPANSGGFNKFDIKDMRDVSIIGVGQNGILDGIGLKVFRAQNVIIRNLKIRNVNIGDKDGITIEGPARNIWIDHNEISNSLDVHKDFYDELVSGKRDIDNITISFNYLHSSWKTSLWGSSDSDSYDRRITFHHNRFENVNSRLPLFRFGQGHLFNNYYHNILETGMNSRMGAILRVEANVFENAKNPLVSFYSNNIGYWDTRDNMLINTQWAESPADGIIAGPDMLATAVLRVPYDYKLVRTEEVKNFVLANAGVGKCAF</sequence>
<feature type="chain" id="PRO_5003745207" evidence="4">
    <location>
        <begin position="19"/>
        <end position="504"/>
    </location>
</feature>
<comment type="caution">
    <text evidence="6">The sequence shown here is derived from an EMBL/GenBank/DDBJ whole genome shotgun (WGS) entry which is preliminary data.</text>
</comment>
<dbReference type="PANTHER" id="PTHR31683:SF18">
    <property type="entry name" value="PECTATE LYASE 21-RELATED"/>
    <property type="match status" value="1"/>
</dbReference>
<keyword evidence="1 2" id="KW-0456">Lyase</keyword>
<dbReference type="SMART" id="SM00656">
    <property type="entry name" value="Amb_all"/>
    <property type="match status" value="1"/>
</dbReference>
<dbReference type="GO" id="GO:0030570">
    <property type="term" value="F:pectate lyase activity"/>
    <property type="evidence" value="ECO:0007669"/>
    <property type="project" value="InterPro"/>
</dbReference>
<dbReference type="InterPro" id="IPR012334">
    <property type="entry name" value="Pectin_lyas_fold"/>
</dbReference>
<evidence type="ECO:0000313" key="7">
    <source>
        <dbReference type="Proteomes" id="UP000012043"/>
    </source>
</evidence>
<dbReference type="InterPro" id="IPR008979">
    <property type="entry name" value="Galactose-bd-like_sf"/>
</dbReference>
<name>J1Q2T0_9ALTE</name>
<dbReference type="Gene3D" id="2.60.120.260">
    <property type="entry name" value="Galactose-binding domain-like"/>
    <property type="match status" value="1"/>
</dbReference>
<dbReference type="SUPFAM" id="SSF51126">
    <property type="entry name" value="Pectin lyase-like"/>
    <property type="match status" value="1"/>
</dbReference>
<dbReference type="PATRIC" id="fig|1197174.4.peg.1669"/>
<evidence type="ECO:0000259" key="5">
    <source>
        <dbReference type="SMART" id="SM00656"/>
    </source>
</evidence>
<comment type="similarity">
    <text evidence="2">Belongs to the polysaccharide lyase 1 family.</text>
</comment>
<dbReference type="Gene3D" id="2.160.20.10">
    <property type="entry name" value="Single-stranded right-handed beta-helix, Pectin lyase-like"/>
    <property type="match status" value="1"/>
</dbReference>
<evidence type="ECO:0000256" key="4">
    <source>
        <dbReference type="SAM" id="SignalP"/>
    </source>
</evidence>
<keyword evidence="7" id="KW-1185">Reference proteome</keyword>
<accession>J1Q2T0</accession>
<dbReference type="InterPro" id="IPR002022">
    <property type="entry name" value="Pec_lyase"/>
</dbReference>
<comment type="subcellular location">
    <subcellularLocation>
        <location evidence="2">Secreted</location>
    </subcellularLocation>
</comment>